<dbReference type="InterPro" id="IPR012675">
    <property type="entry name" value="Beta-grasp_dom_sf"/>
</dbReference>
<organism evidence="4 5">
    <name type="scientific">Methylobacillus rhizosphaerae</name>
    <dbReference type="NCBI Taxonomy" id="551994"/>
    <lineage>
        <taxon>Bacteria</taxon>
        <taxon>Pseudomonadati</taxon>
        <taxon>Pseudomonadota</taxon>
        <taxon>Betaproteobacteria</taxon>
        <taxon>Nitrosomonadales</taxon>
        <taxon>Methylophilaceae</taxon>
        <taxon>Methylobacillus</taxon>
    </lineage>
</organism>
<dbReference type="UniPathway" id="UPA00344"/>
<dbReference type="InterPro" id="IPR003749">
    <property type="entry name" value="ThiS/MoaD-like"/>
</dbReference>
<accession>A0A239AYD9</accession>
<evidence type="ECO:0000313" key="4">
    <source>
        <dbReference type="EMBL" id="SNR99973.1"/>
    </source>
</evidence>
<dbReference type="GO" id="GO:0006777">
    <property type="term" value="P:Mo-molybdopterin cofactor biosynthetic process"/>
    <property type="evidence" value="ECO:0007669"/>
    <property type="project" value="InterPro"/>
</dbReference>
<keyword evidence="1" id="KW-0547">Nucleotide-binding</keyword>
<name>A0A239AYD9_9PROT</name>
<sequence>MIQLLYFARLRESLGTRSEQLEWPVPASIAELKRQLAARGGNWHEQFADNPSLCVAVNQQLATETATVQPGDEIAFFPPVTGG</sequence>
<dbReference type="PANTHER" id="PTHR33359">
    <property type="entry name" value="MOLYBDOPTERIN SYNTHASE SULFUR CARRIER SUBUNIT"/>
    <property type="match status" value="1"/>
</dbReference>
<proteinExistence type="inferred from homology"/>
<comment type="similarity">
    <text evidence="2">Belongs to the MoaD family.</text>
</comment>
<dbReference type="PANTHER" id="PTHR33359:SF1">
    <property type="entry name" value="MOLYBDOPTERIN SYNTHASE SULFUR CARRIER SUBUNIT"/>
    <property type="match status" value="1"/>
</dbReference>
<dbReference type="NCBIfam" id="TIGR01682">
    <property type="entry name" value="moaD"/>
    <property type="match status" value="1"/>
</dbReference>
<protein>
    <recommendedName>
        <fullName evidence="3">Molybdopterin synthase sulfur carrier subunit</fullName>
    </recommendedName>
</protein>
<keyword evidence="5" id="KW-1185">Reference proteome</keyword>
<gene>
    <name evidence="4" type="ORF">SAMN05192560_2164</name>
</gene>
<dbReference type="Proteomes" id="UP000198305">
    <property type="component" value="Unassembled WGS sequence"/>
</dbReference>
<dbReference type="SUPFAM" id="SSF54285">
    <property type="entry name" value="MoaD/ThiS"/>
    <property type="match status" value="1"/>
</dbReference>
<evidence type="ECO:0000313" key="5">
    <source>
        <dbReference type="Proteomes" id="UP000198305"/>
    </source>
</evidence>
<evidence type="ECO:0000256" key="3">
    <source>
        <dbReference type="ARBA" id="ARBA00024247"/>
    </source>
</evidence>
<dbReference type="CDD" id="cd00754">
    <property type="entry name" value="Ubl_MoaD"/>
    <property type="match status" value="1"/>
</dbReference>
<reference evidence="5" key="1">
    <citation type="submission" date="2017-06" db="EMBL/GenBank/DDBJ databases">
        <authorList>
            <person name="Varghese N."/>
            <person name="Submissions S."/>
        </authorList>
    </citation>
    <scope>NUCLEOTIDE SEQUENCE [LARGE SCALE GENOMIC DNA]</scope>
    <source>
        <strain evidence="5">Ca-68</strain>
    </source>
</reference>
<evidence type="ECO:0000256" key="2">
    <source>
        <dbReference type="ARBA" id="ARBA00024200"/>
    </source>
</evidence>
<evidence type="ECO:0000256" key="1">
    <source>
        <dbReference type="ARBA" id="ARBA00022741"/>
    </source>
</evidence>
<dbReference type="GO" id="GO:0000166">
    <property type="term" value="F:nucleotide binding"/>
    <property type="evidence" value="ECO:0007669"/>
    <property type="project" value="UniProtKB-KW"/>
</dbReference>
<dbReference type="GO" id="GO:1990133">
    <property type="term" value="C:molybdopterin adenylyltransferase complex"/>
    <property type="evidence" value="ECO:0007669"/>
    <property type="project" value="TreeGrafter"/>
</dbReference>
<dbReference type="InterPro" id="IPR016155">
    <property type="entry name" value="Mopterin_synth/thiamin_S_b"/>
</dbReference>
<dbReference type="RefSeq" id="WP_089376229.1">
    <property type="nucleotide sequence ID" value="NZ_FZOA01000009.1"/>
</dbReference>
<dbReference type="EMBL" id="FZOA01000009">
    <property type="protein sequence ID" value="SNR99973.1"/>
    <property type="molecule type" value="Genomic_DNA"/>
</dbReference>
<dbReference type="InterPro" id="IPR044672">
    <property type="entry name" value="MOCS2A"/>
</dbReference>
<dbReference type="AlphaFoldDB" id="A0A239AYD9"/>
<dbReference type="OrthoDB" id="9801945at2"/>
<dbReference type="Pfam" id="PF02597">
    <property type="entry name" value="ThiS"/>
    <property type="match status" value="1"/>
</dbReference>
<dbReference type="Gene3D" id="3.10.20.30">
    <property type="match status" value="1"/>
</dbReference>